<dbReference type="EMBL" id="MLHL01000022">
    <property type="protein sequence ID" value="OOF48780.1"/>
    <property type="molecule type" value="Genomic_DNA"/>
</dbReference>
<evidence type="ECO:0000313" key="1">
    <source>
        <dbReference type="EMBL" id="OOF48780.1"/>
    </source>
</evidence>
<dbReference type="OrthoDB" id="7064722at2"/>
<dbReference type="GO" id="GO:0005737">
    <property type="term" value="C:cytoplasm"/>
    <property type="evidence" value="ECO:0007669"/>
    <property type="project" value="InterPro"/>
</dbReference>
<dbReference type="InterPro" id="IPR027396">
    <property type="entry name" value="DsrEFH-like"/>
</dbReference>
<evidence type="ECO:0000313" key="2">
    <source>
        <dbReference type="Proteomes" id="UP000189161"/>
    </source>
</evidence>
<dbReference type="Gene3D" id="3.40.1260.10">
    <property type="entry name" value="DsrEFH-like"/>
    <property type="match status" value="1"/>
</dbReference>
<proteinExistence type="predicted"/>
<name>A0A1V3J1R5_9PAST</name>
<dbReference type="Pfam" id="PF04077">
    <property type="entry name" value="DsrH"/>
    <property type="match status" value="1"/>
</dbReference>
<organism evidence="1 2">
    <name type="scientific">Rodentibacter trehalosifermentans</name>
    <dbReference type="NCBI Taxonomy" id="1908263"/>
    <lineage>
        <taxon>Bacteria</taxon>
        <taxon>Pseudomonadati</taxon>
        <taxon>Pseudomonadota</taxon>
        <taxon>Gammaproteobacteria</taxon>
        <taxon>Pasteurellales</taxon>
        <taxon>Pasteurellaceae</taxon>
        <taxon>Rodentibacter</taxon>
    </lineage>
</organism>
<dbReference type="AlphaFoldDB" id="A0A1V3J1R5"/>
<sequence>MLYCFSQADYGFDKLVNLLSGVTETDAVVLWQDAVLLAVKYPQHFACCKGQCFAFEADISARNLTALLPKESQVRLISLMELVEISEQYFPQIAL</sequence>
<gene>
    <name evidence="1" type="ORF">BKK52_05055</name>
</gene>
<dbReference type="InterPro" id="IPR007215">
    <property type="entry name" value="Sulphur_relay_TusB/DsrH"/>
</dbReference>
<reference evidence="1 2" key="1">
    <citation type="submission" date="2016-10" db="EMBL/GenBank/DDBJ databases">
        <title>Rodentibacter gen. nov. and new species.</title>
        <authorList>
            <person name="Christensen H."/>
        </authorList>
    </citation>
    <scope>NUCLEOTIDE SEQUENCE [LARGE SCALE GENOMIC DNA]</scope>
    <source>
        <strain evidence="1 2">H1987082031</strain>
    </source>
</reference>
<keyword evidence="2" id="KW-1185">Reference proteome</keyword>
<comment type="caution">
    <text evidence="1">The sequence shown here is derived from an EMBL/GenBank/DDBJ whole genome shotgun (WGS) entry which is preliminary data.</text>
</comment>
<evidence type="ECO:0008006" key="3">
    <source>
        <dbReference type="Google" id="ProtNLM"/>
    </source>
</evidence>
<dbReference type="SUPFAM" id="SSF75169">
    <property type="entry name" value="DsrEFH-like"/>
    <property type="match status" value="1"/>
</dbReference>
<dbReference type="GO" id="GO:0002143">
    <property type="term" value="P:tRNA wobble position uridine thiolation"/>
    <property type="evidence" value="ECO:0007669"/>
    <property type="project" value="InterPro"/>
</dbReference>
<accession>A0A1V3J1R5</accession>
<dbReference type="Proteomes" id="UP000189161">
    <property type="component" value="Unassembled WGS sequence"/>
</dbReference>
<protein>
    <recommendedName>
        <fullName evidence="3">Sulfurtransferase TusB</fullName>
    </recommendedName>
</protein>
<dbReference type="RefSeq" id="WP_077478124.1">
    <property type="nucleotide sequence ID" value="NZ_MLHL01000022.1"/>
</dbReference>